<dbReference type="InterPro" id="IPR049445">
    <property type="entry name" value="TetR_SbtR-like_C"/>
</dbReference>
<evidence type="ECO:0000256" key="3">
    <source>
        <dbReference type="ARBA" id="ARBA00023163"/>
    </source>
</evidence>
<keyword evidence="1" id="KW-0805">Transcription regulation</keyword>
<gene>
    <name evidence="6" type="ORF">GCM10020366_11690</name>
    <name evidence="7" type="ORF">GCM10020366_12200</name>
    <name evidence="8" type="ORF">GCM10020366_69110</name>
</gene>
<evidence type="ECO:0000256" key="1">
    <source>
        <dbReference type="ARBA" id="ARBA00023015"/>
    </source>
</evidence>
<reference evidence="7" key="1">
    <citation type="journal article" date="2014" name="Int. J. Syst. Evol. Microbiol.">
        <title>Complete genome of a new Firmicutes species belonging to the dominant human colonic microbiota ('Ruminococcus bicirculans') reveals two chromosomes and a selective capacity to utilize plant glucans.</title>
        <authorList>
            <consortium name="NISC Comparative Sequencing Program"/>
            <person name="Wegmann U."/>
            <person name="Louis P."/>
            <person name="Goesmann A."/>
            <person name="Henrissat B."/>
            <person name="Duncan S.H."/>
            <person name="Flint H.J."/>
        </authorList>
    </citation>
    <scope>NUCLEOTIDE SEQUENCE</scope>
    <source>
        <strain evidence="7">JCM 9687</strain>
    </source>
</reference>
<name>A0ABP6RJ12_9PSEU</name>
<dbReference type="RefSeq" id="WP_344924809.1">
    <property type="nucleotide sequence ID" value="NZ_BAAAYK010000037.1"/>
</dbReference>
<sequence length="190" mass="20510">MPTPRPLRADARRNREALLTTARTAFLAGEDIGVDEIARRAGVAVGTLYRHFDTREELIAEIYRQALDELCAEPDALLARHAPDRALREFLDLLVEHAASSKGMSVALESVLATDSAVFAEARQRMAGCLDALLRAGAAAGTIRGDVDGWTVLRALGCVCGMRATDGWRDDAARIVALLFDGLRHVGTAE</sequence>
<evidence type="ECO:0000313" key="7">
    <source>
        <dbReference type="EMBL" id="GAA3354772.1"/>
    </source>
</evidence>
<dbReference type="InterPro" id="IPR050109">
    <property type="entry name" value="HTH-type_TetR-like_transc_reg"/>
</dbReference>
<dbReference type="EMBL" id="BAAAYK010000038">
    <property type="protein sequence ID" value="GAA3354772.1"/>
    <property type="molecule type" value="Genomic_DNA"/>
</dbReference>
<dbReference type="SUPFAM" id="SSF46689">
    <property type="entry name" value="Homeodomain-like"/>
    <property type="match status" value="1"/>
</dbReference>
<feature type="domain" description="HTH tetR-type" evidence="5">
    <location>
        <begin position="12"/>
        <end position="70"/>
    </location>
</feature>
<dbReference type="InterPro" id="IPR001647">
    <property type="entry name" value="HTH_TetR"/>
</dbReference>
<evidence type="ECO:0000313" key="8">
    <source>
        <dbReference type="EMBL" id="GAA3366196.1"/>
    </source>
</evidence>
<evidence type="ECO:0000313" key="6">
    <source>
        <dbReference type="EMBL" id="GAA3354574.1"/>
    </source>
</evidence>
<organism evidence="7 9">
    <name type="scientific">Saccharopolyspora gregorii</name>
    <dbReference type="NCBI Taxonomy" id="33914"/>
    <lineage>
        <taxon>Bacteria</taxon>
        <taxon>Bacillati</taxon>
        <taxon>Actinomycetota</taxon>
        <taxon>Actinomycetes</taxon>
        <taxon>Pseudonocardiales</taxon>
        <taxon>Pseudonocardiaceae</taxon>
        <taxon>Saccharopolyspora</taxon>
    </lineage>
</organism>
<evidence type="ECO:0000313" key="9">
    <source>
        <dbReference type="Proteomes" id="UP001500483"/>
    </source>
</evidence>
<dbReference type="SUPFAM" id="SSF48498">
    <property type="entry name" value="Tetracyclin repressor-like, C-terminal domain"/>
    <property type="match status" value="1"/>
</dbReference>
<feature type="DNA-binding region" description="H-T-H motif" evidence="4">
    <location>
        <begin position="33"/>
        <end position="52"/>
    </location>
</feature>
<dbReference type="PANTHER" id="PTHR30055:SF234">
    <property type="entry name" value="HTH-TYPE TRANSCRIPTIONAL REGULATOR BETI"/>
    <property type="match status" value="1"/>
</dbReference>
<evidence type="ECO:0000256" key="4">
    <source>
        <dbReference type="PROSITE-ProRule" id="PRU00335"/>
    </source>
</evidence>
<keyword evidence="9" id="KW-1185">Reference proteome</keyword>
<dbReference type="InterPro" id="IPR036271">
    <property type="entry name" value="Tet_transcr_reg_TetR-rel_C_sf"/>
</dbReference>
<keyword evidence="3" id="KW-0804">Transcription</keyword>
<dbReference type="Gene3D" id="1.10.357.10">
    <property type="entry name" value="Tetracycline Repressor, domain 2"/>
    <property type="match status" value="1"/>
</dbReference>
<reference evidence="7" key="3">
    <citation type="submission" date="2023-12" db="EMBL/GenBank/DDBJ databases">
        <authorList>
            <person name="Sun Q."/>
            <person name="Inoue M."/>
        </authorList>
    </citation>
    <scope>NUCLEOTIDE SEQUENCE</scope>
    <source>
        <strain evidence="7">JCM 9687</strain>
    </source>
</reference>
<dbReference type="EMBL" id="BAAAYK010000038">
    <property type="protein sequence ID" value="GAA3366196.1"/>
    <property type="molecule type" value="Genomic_DNA"/>
</dbReference>
<evidence type="ECO:0000259" key="5">
    <source>
        <dbReference type="PROSITE" id="PS50977"/>
    </source>
</evidence>
<reference evidence="9" key="2">
    <citation type="journal article" date="2019" name="Int. J. Syst. Evol. Microbiol.">
        <title>The Global Catalogue of Microorganisms (GCM) 10K type strain sequencing project: providing services to taxonomists for standard genome sequencing and annotation.</title>
        <authorList>
            <consortium name="The Broad Institute Genomics Platform"/>
            <consortium name="The Broad Institute Genome Sequencing Center for Infectious Disease"/>
            <person name="Wu L."/>
            <person name="Ma J."/>
        </authorList>
    </citation>
    <scope>NUCLEOTIDE SEQUENCE [LARGE SCALE GENOMIC DNA]</scope>
    <source>
        <strain evidence="9">JCM 9687</strain>
    </source>
</reference>
<protein>
    <submittedName>
        <fullName evidence="7">TetR/AcrR family transcriptional regulator</fullName>
    </submittedName>
</protein>
<accession>A0ABP6RJ12</accession>
<evidence type="ECO:0000256" key="2">
    <source>
        <dbReference type="ARBA" id="ARBA00023125"/>
    </source>
</evidence>
<dbReference type="PANTHER" id="PTHR30055">
    <property type="entry name" value="HTH-TYPE TRANSCRIPTIONAL REGULATOR RUTR"/>
    <property type="match status" value="1"/>
</dbReference>
<comment type="caution">
    <text evidence="7">The sequence shown here is derived from an EMBL/GenBank/DDBJ whole genome shotgun (WGS) entry which is preliminary data.</text>
</comment>
<dbReference type="Pfam" id="PF21597">
    <property type="entry name" value="TetR_C_43"/>
    <property type="match status" value="1"/>
</dbReference>
<keyword evidence="2 4" id="KW-0238">DNA-binding</keyword>
<dbReference type="Pfam" id="PF00440">
    <property type="entry name" value="TetR_N"/>
    <property type="match status" value="1"/>
</dbReference>
<dbReference type="InterPro" id="IPR009057">
    <property type="entry name" value="Homeodomain-like_sf"/>
</dbReference>
<dbReference type="EMBL" id="BAAAYK010000037">
    <property type="protein sequence ID" value="GAA3354574.1"/>
    <property type="molecule type" value="Genomic_DNA"/>
</dbReference>
<proteinExistence type="predicted"/>
<dbReference type="Proteomes" id="UP001500483">
    <property type="component" value="Unassembled WGS sequence"/>
</dbReference>
<dbReference type="PROSITE" id="PS50977">
    <property type="entry name" value="HTH_TETR_2"/>
    <property type="match status" value="1"/>
</dbReference>